<dbReference type="Proteomes" id="UP001549099">
    <property type="component" value="Unassembled WGS sequence"/>
</dbReference>
<comment type="caution">
    <text evidence="2">The sequence shown here is derived from an EMBL/GenBank/DDBJ whole genome shotgun (WGS) entry which is preliminary data.</text>
</comment>
<evidence type="ECO:0000313" key="3">
    <source>
        <dbReference type="Proteomes" id="UP001549099"/>
    </source>
</evidence>
<dbReference type="EMBL" id="JBEPLW010000001">
    <property type="protein sequence ID" value="MET3574482.1"/>
    <property type="molecule type" value="Genomic_DNA"/>
</dbReference>
<keyword evidence="1" id="KW-0472">Membrane</keyword>
<proteinExistence type="predicted"/>
<keyword evidence="3" id="KW-1185">Reference proteome</keyword>
<gene>
    <name evidence="2" type="ORF">ABID49_000358</name>
</gene>
<feature type="transmembrane region" description="Helical" evidence="1">
    <location>
        <begin position="42"/>
        <end position="62"/>
    </location>
</feature>
<protein>
    <recommendedName>
        <fullName evidence="4">Holin</fullName>
    </recommendedName>
</protein>
<name>A0ABV2G864_9BACL</name>
<reference evidence="2 3" key="1">
    <citation type="submission" date="2024-06" db="EMBL/GenBank/DDBJ databases">
        <title>Genomic Encyclopedia of Type Strains, Phase IV (KMG-IV): sequencing the most valuable type-strain genomes for metagenomic binning, comparative biology and taxonomic classification.</title>
        <authorList>
            <person name="Goeker M."/>
        </authorList>
    </citation>
    <scope>NUCLEOTIDE SEQUENCE [LARGE SCALE GENOMIC DNA]</scope>
    <source>
        <strain evidence="2 3">DSM 26128</strain>
    </source>
</reference>
<sequence>MDEWIGKLIALGIMAVLLYSVWRQARHMVSAGCNQFENWTEVVSGTAFIVFYALSLLPAFGSETAVDWAAPAAWVSLIAYLIAKFGLKPEADHTS</sequence>
<organism evidence="2 3">
    <name type="scientific">Bhargavaea ullalensis</name>
    <dbReference type="NCBI Taxonomy" id="1265685"/>
    <lineage>
        <taxon>Bacteria</taxon>
        <taxon>Bacillati</taxon>
        <taxon>Bacillota</taxon>
        <taxon>Bacilli</taxon>
        <taxon>Bacillales</taxon>
        <taxon>Caryophanaceae</taxon>
        <taxon>Bhargavaea</taxon>
    </lineage>
</organism>
<dbReference type="RefSeq" id="WP_354194687.1">
    <property type="nucleotide sequence ID" value="NZ_JBEPLW010000001.1"/>
</dbReference>
<feature type="transmembrane region" description="Helical" evidence="1">
    <location>
        <begin position="68"/>
        <end position="87"/>
    </location>
</feature>
<accession>A0ABV2G864</accession>
<keyword evidence="1" id="KW-1133">Transmembrane helix</keyword>
<evidence type="ECO:0008006" key="4">
    <source>
        <dbReference type="Google" id="ProtNLM"/>
    </source>
</evidence>
<keyword evidence="1" id="KW-0812">Transmembrane</keyword>
<feature type="transmembrane region" description="Helical" evidence="1">
    <location>
        <begin position="6"/>
        <end position="22"/>
    </location>
</feature>
<evidence type="ECO:0000313" key="2">
    <source>
        <dbReference type="EMBL" id="MET3574482.1"/>
    </source>
</evidence>
<evidence type="ECO:0000256" key="1">
    <source>
        <dbReference type="SAM" id="Phobius"/>
    </source>
</evidence>